<accession>A0A0A9AXA7</accession>
<organism evidence="1">
    <name type="scientific">Arundo donax</name>
    <name type="common">Giant reed</name>
    <name type="synonym">Donax arundinaceus</name>
    <dbReference type="NCBI Taxonomy" id="35708"/>
    <lineage>
        <taxon>Eukaryota</taxon>
        <taxon>Viridiplantae</taxon>
        <taxon>Streptophyta</taxon>
        <taxon>Embryophyta</taxon>
        <taxon>Tracheophyta</taxon>
        <taxon>Spermatophyta</taxon>
        <taxon>Magnoliopsida</taxon>
        <taxon>Liliopsida</taxon>
        <taxon>Poales</taxon>
        <taxon>Poaceae</taxon>
        <taxon>PACMAD clade</taxon>
        <taxon>Arundinoideae</taxon>
        <taxon>Arundineae</taxon>
        <taxon>Arundo</taxon>
    </lineage>
</organism>
<protein>
    <submittedName>
        <fullName evidence="1">Uncharacterized protein</fullName>
    </submittedName>
</protein>
<reference evidence="1" key="2">
    <citation type="journal article" date="2015" name="Data Brief">
        <title>Shoot transcriptome of the giant reed, Arundo donax.</title>
        <authorList>
            <person name="Barrero R.A."/>
            <person name="Guerrero F.D."/>
            <person name="Moolhuijzen P."/>
            <person name="Goolsby J.A."/>
            <person name="Tidwell J."/>
            <person name="Bellgard S.E."/>
            <person name="Bellgard M.I."/>
        </authorList>
    </citation>
    <scope>NUCLEOTIDE SEQUENCE</scope>
    <source>
        <tissue evidence="1">Shoot tissue taken approximately 20 cm above the soil surface</tissue>
    </source>
</reference>
<proteinExistence type="predicted"/>
<dbReference type="EMBL" id="GBRH01242149">
    <property type="protein sequence ID" value="JAD55746.1"/>
    <property type="molecule type" value="Transcribed_RNA"/>
</dbReference>
<sequence>MIYSASFSGTKLNSIPKALHIIRELLVVIKFIEDGCLKHLFGTQCHIA</sequence>
<reference evidence="1" key="1">
    <citation type="submission" date="2014-09" db="EMBL/GenBank/DDBJ databases">
        <authorList>
            <person name="Magalhaes I.L.F."/>
            <person name="Oliveira U."/>
            <person name="Santos F.R."/>
            <person name="Vidigal T.H.D.A."/>
            <person name="Brescovit A.D."/>
            <person name="Santos A.J."/>
        </authorList>
    </citation>
    <scope>NUCLEOTIDE SEQUENCE</scope>
    <source>
        <tissue evidence="1">Shoot tissue taken approximately 20 cm above the soil surface</tissue>
    </source>
</reference>
<dbReference type="AlphaFoldDB" id="A0A0A9AXA7"/>
<name>A0A0A9AXA7_ARUDO</name>
<evidence type="ECO:0000313" key="1">
    <source>
        <dbReference type="EMBL" id="JAD55746.1"/>
    </source>
</evidence>